<evidence type="ECO:0000313" key="1">
    <source>
        <dbReference type="EMBL" id="GIE49583.1"/>
    </source>
</evidence>
<dbReference type="Proteomes" id="UP000647172">
    <property type="component" value="Unassembled WGS sequence"/>
</dbReference>
<reference evidence="1" key="1">
    <citation type="submission" date="2021-01" db="EMBL/GenBank/DDBJ databases">
        <title>Whole genome shotgun sequence of Actinoplanes nipponensis NBRC 14063.</title>
        <authorList>
            <person name="Komaki H."/>
            <person name="Tamura T."/>
        </authorList>
    </citation>
    <scope>NUCLEOTIDE SEQUENCE</scope>
    <source>
        <strain evidence="1">NBRC 14063</strain>
    </source>
</reference>
<keyword evidence="2" id="KW-1185">Reference proteome</keyword>
<accession>A0A919JH78</accession>
<proteinExistence type="predicted"/>
<organism evidence="1 2">
    <name type="scientific">Actinoplanes nipponensis</name>
    <dbReference type="NCBI Taxonomy" id="135950"/>
    <lineage>
        <taxon>Bacteria</taxon>
        <taxon>Bacillati</taxon>
        <taxon>Actinomycetota</taxon>
        <taxon>Actinomycetes</taxon>
        <taxon>Micromonosporales</taxon>
        <taxon>Micromonosporaceae</taxon>
        <taxon>Actinoplanes</taxon>
    </lineage>
</organism>
<comment type="caution">
    <text evidence="1">The sequence shown here is derived from an EMBL/GenBank/DDBJ whole genome shotgun (WGS) entry which is preliminary data.</text>
</comment>
<evidence type="ECO:0000313" key="2">
    <source>
        <dbReference type="Proteomes" id="UP000647172"/>
    </source>
</evidence>
<dbReference type="EMBL" id="BOMQ01000036">
    <property type="protein sequence ID" value="GIE49583.1"/>
    <property type="molecule type" value="Genomic_DNA"/>
</dbReference>
<protein>
    <submittedName>
        <fullName evidence="1">Uncharacterized protein</fullName>
    </submittedName>
</protein>
<dbReference type="AlphaFoldDB" id="A0A919JH78"/>
<gene>
    <name evidence="1" type="ORF">Ani05nite_31170</name>
</gene>
<sequence>MPKRTSCPTGTGSTEATPTTTLLYAHPSTTEALLFALDPERIRRWMYAKRLADPSQIGSASDLRRWFATHLDPRAGQVPDFPGNIDERHPDWPAHQIFGLLHTLAHQALRAPAVDSG</sequence>
<name>A0A919JH78_9ACTN</name>